<evidence type="ECO:0000313" key="5">
    <source>
        <dbReference type="Proteomes" id="UP000554482"/>
    </source>
</evidence>
<dbReference type="EMBL" id="JABWDY010015975">
    <property type="protein sequence ID" value="KAF5196454.1"/>
    <property type="molecule type" value="Genomic_DNA"/>
</dbReference>
<dbReference type="InterPro" id="IPR040256">
    <property type="entry name" value="At4g02000-like"/>
</dbReference>
<feature type="domain" description="DUF4283" evidence="2">
    <location>
        <begin position="403"/>
        <end position="474"/>
    </location>
</feature>
<dbReference type="PANTHER" id="PTHR31286:SF180">
    <property type="entry name" value="OS10G0362600 PROTEIN"/>
    <property type="match status" value="1"/>
</dbReference>
<feature type="compositionally biased region" description="Low complexity" evidence="1">
    <location>
        <begin position="306"/>
        <end position="323"/>
    </location>
</feature>
<dbReference type="InterPro" id="IPR036388">
    <property type="entry name" value="WH-like_DNA-bd_sf"/>
</dbReference>
<keyword evidence="4" id="KW-0378">Hydrolase</keyword>
<feature type="region of interest" description="Disordered" evidence="1">
    <location>
        <begin position="301"/>
        <end position="323"/>
    </location>
</feature>
<dbReference type="Gene3D" id="1.10.10.10">
    <property type="entry name" value="Winged helix-like DNA-binding domain superfamily/Winged helix DNA-binding domain"/>
    <property type="match status" value="1"/>
</dbReference>
<gene>
    <name evidence="4" type="ORF">FRX31_013957</name>
</gene>
<dbReference type="Pfam" id="PF14111">
    <property type="entry name" value="DUF4283"/>
    <property type="match status" value="1"/>
</dbReference>
<sequence>MVEYCEGSCCRRKQILEFFGEKVPTSLCRKSCDACKHPNLVAKYLEELKCEHGVHGRSRIFMSSFSDKAAEDHFTEFWNRDEASVSEEDISDSDDCVEIVRDMAMSKPSLKSGLEERLKFLEQAEENYYQKKIPNKQKSLDQKAVPEALREASKQRLLNALKQSQQRLGNIKIGLEPAVTSLENECYLKYGKIGKTFYNSQVASTVRWLSNSSCSEITERLGTGSNQGDDDCEAHSLTKDPSLSSSIPIDLDQGPMEEYKEEIHSSVGSKAHQSSLGTKIISQQIELPPIPSFSEFVRKGDKEVGSNSSSTSTKRSTSLHSDTDEGTLLDLLDLGTLLGTMASQATGVAETASDGGKEQGAKIWASLFASGEMEKSWPLEWIDHEMEGDVVVVPRTILDKGIDLWKNHLVGYFIDKMMPYFLVKRVVEKEWKLKRGMQITTDGKLYYFKFVDHEDRRKILEGGPIFLAGQIMVIRLRAEDVYEERNQISTFQIWVKCYDIPTQVWCKEGLSLIGSRIGKPECCDEMTMEMERLDFCEDLY</sequence>
<dbReference type="OrthoDB" id="10261556at2759"/>
<dbReference type="AlphaFoldDB" id="A0A7J6WGA8"/>
<comment type="caution">
    <text evidence="4">The sequence shown here is derived from an EMBL/GenBank/DDBJ whole genome shotgun (WGS) entry which is preliminary data.</text>
</comment>
<organism evidence="4 5">
    <name type="scientific">Thalictrum thalictroides</name>
    <name type="common">Rue-anemone</name>
    <name type="synonym">Anemone thalictroides</name>
    <dbReference type="NCBI Taxonomy" id="46969"/>
    <lineage>
        <taxon>Eukaryota</taxon>
        <taxon>Viridiplantae</taxon>
        <taxon>Streptophyta</taxon>
        <taxon>Embryophyta</taxon>
        <taxon>Tracheophyta</taxon>
        <taxon>Spermatophyta</taxon>
        <taxon>Magnoliopsida</taxon>
        <taxon>Ranunculales</taxon>
        <taxon>Ranunculaceae</taxon>
        <taxon>Thalictroideae</taxon>
        <taxon>Thalictrum</taxon>
    </lineage>
</organism>
<dbReference type="Pfam" id="PF16124">
    <property type="entry name" value="RecQ_Zn_bind"/>
    <property type="match status" value="1"/>
</dbReference>
<dbReference type="InterPro" id="IPR032284">
    <property type="entry name" value="RecQ_Zn-bd"/>
</dbReference>
<protein>
    <submittedName>
        <fullName evidence="4">Atp-dependent dna helicase</fullName>
    </submittedName>
</protein>
<proteinExistence type="predicted"/>
<dbReference type="PANTHER" id="PTHR31286">
    <property type="entry name" value="GLYCINE-RICH CELL WALL STRUCTURAL PROTEIN 1.8-LIKE"/>
    <property type="match status" value="1"/>
</dbReference>
<name>A0A7J6WGA8_THATH</name>
<reference evidence="4 5" key="1">
    <citation type="submission" date="2020-06" db="EMBL/GenBank/DDBJ databases">
        <title>Transcriptomic and genomic resources for Thalictrum thalictroides and T. hernandezii: Facilitating candidate gene discovery in an emerging model plant lineage.</title>
        <authorList>
            <person name="Arias T."/>
            <person name="Riano-Pachon D.M."/>
            <person name="Di Stilio V.S."/>
        </authorList>
    </citation>
    <scope>NUCLEOTIDE SEQUENCE [LARGE SCALE GENOMIC DNA]</scope>
    <source>
        <strain evidence="5">cv. WT478/WT964</strain>
        <tissue evidence="4">Leaves</tissue>
    </source>
</reference>
<accession>A0A7J6WGA8</accession>
<keyword evidence="4" id="KW-0547">Nucleotide-binding</keyword>
<keyword evidence="4" id="KW-0067">ATP-binding</keyword>
<feature type="domain" description="ATP-dependent DNA helicase RecQ zinc-binding" evidence="3">
    <location>
        <begin position="1"/>
        <end position="36"/>
    </location>
</feature>
<keyword evidence="4" id="KW-0347">Helicase</keyword>
<evidence type="ECO:0000256" key="1">
    <source>
        <dbReference type="SAM" id="MobiDB-lite"/>
    </source>
</evidence>
<dbReference type="Proteomes" id="UP000554482">
    <property type="component" value="Unassembled WGS sequence"/>
</dbReference>
<dbReference type="InterPro" id="IPR025558">
    <property type="entry name" value="DUF4283"/>
</dbReference>
<dbReference type="GO" id="GO:0004386">
    <property type="term" value="F:helicase activity"/>
    <property type="evidence" value="ECO:0007669"/>
    <property type="project" value="UniProtKB-KW"/>
</dbReference>
<evidence type="ECO:0000259" key="3">
    <source>
        <dbReference type="Pfam" id="PF16124"/>
    </source>
</evidence>
<keyword evidence="5" id="KW-1185">Reference proteome</keyword>
<feature type="region of interest" description="Disordered" evidence="1">
    <location>
        <begin position="220"/>
        <end position="248"/>
    </location>
</feature>
<evidence type="ECO:0000259" key="2">
    <source>
        <dbReference type="Pfam" id="PF14111"/>
    </source>
</evidence>
<evidence type="ECO:0000313" key="4">
    <source>
        <dbReference type="EMBL" id="KAF5196454.1"/>
    </source>
</evidence>